<reference evidence="1 2" key="1">
    <citation type="journal article" date="2019" name="Nat. Ecol. Evol.">
        <title>Megaphylogeny resolves global patterns of mushroom evolution.</title>
        <authorList>
            <person name="Varga T."/>
            <person name="Krizsan K."/>
            <person name="Foldi C."/>
            <person name="Dima B."/>
            <person name="Sanchez-Garcia M."/>
            <person name="Sanchez-Ramirez S."/>
            <person name="Szollosi G.J."/>
            <person name="Szarkandi J.G."/>
            <person name="Papp V."/>
            <person name="Albert L."/>
            <person name="Andreopoulos W."/>
            <person name="Angelini C."/>
            <person name="Antonin V."/>
            <person name="Barry K.W."/>
            <person name="Bougher N.L."/>
            <person name="Buchanan P."/>
            <person name="Buyck B."/>
            <person name="Bense V."/>
            <person name="Catcheside P."/>
            <person name="Chovatia M."/>
            <person name="Cooper J."/>
            <person name="Damon W."/>
            <person name="Desjardin D."/>
            <person name="Finy P."/>
            <person name="Geml J."/>
            <person name="Haridas S."/>
            <person name="Hughes K."/>
            <person name="Justo A."/>
            <person name="Karasinski D."/>
            <person name="Kautmanova I."/>
            <person name="Kiss B."/>
            <person name="Kocsube S."/>
            <person name="Kotiranta H."/>
            <person name="LaButti K.M."/>
            <person name="Lechner B.E."/>
            <person name="Liimatainen K."/>
            <person name="Lipzen A."/>
            <person name="Lukacs Z."/>
            <person name="Mihaltcheva S."/>
            <person name="Morgado L.N."/>
            <person name="Niskanen T."/>
            <person name="Noordeloos M.E."/>
            <person name="Ohm R.A."/>
            <person name="Ortiz-Santana B."/>
            <person name="Ovrebo C."/>
            <person name="Racz N."/>
            <person name="Riley R."/>
            <person name="Savchenko A."/>
            <person name="Shiryaev A."/>
            <person name="Soop K."/>
            <person name="Spirin V."/>
            <person name="Szebenyi C."/>
            <person name="Tomsovsky M."/>
            <person name="Tulloss R.E."/>
            <person name="Uehling J."/>
            <person name="Grigoriev I.V."/>
            <person name="Vagvolgyi C."/>
            <person name="Papp T."/>
            <person name="Martin F.M."/>
            <person name="Miettinen O."/>
            <person name="Hibbett D.S."/>
            <person name="Nagy L.G."/>
        </authorList>
    </citation>
    <scope>NUCLEOTIDE SEQUENCE [LARGE SCALE GENOMIC DNA]</scope>
    <source>
        <strain evidence="1 2">NL-1719</strain>
    </source>
</reference>
<dbReference type="Proteomes" id="UP000308600">
    <property type="component" value="Unassembled WGS sequence"/>
</dbReference>
<name>A0ACD3B4P1_9AGAR</name>
<keyword evidence="2" id="KW-1185">Reference proteome</keyword>
<accession>A0ACD3B4P1</accession>
<sequence length="514" mass="57990">MSAVLFETPLTVAALCFGLVFVVFSLRRKTGNLPPGPPRGWFGDNRTDVPAEPWVKFTEWQKQYGNVISFRLGRTPVIVLGTLKASLDLLEKRGGIYSDRPRNIVGGEILSGGMRGSVMPYGQRWRNWRALMHAGLGVQAAQQYKVLQNLDSQILLRDLITETDPTKHGDHIRRFISSISFYVGYGRRVKSLDEDAVVANQKIDNYFNSVLTPGRFIVDSFPILMWLPRPLQWFRREPERHRAHDTKTYMSLMNDVKRQMEQGTAQPSTATRALEKQANFGLNDVETAYALSSPWSAGVGTTSASFSVFLMAMLLFPAAQKAAQAELDEVVGHDRLPEFTDADNLPYIMAALKESLRWRPIAPTGVPHAVIEDDVYEGMFIPKGSIVFSNTYAICRDTSLFPDPDEFRPERFLENPKLMSFMAPFGFGRRICPGLHIAQQSIFILMARMLWTFDIVPLKDSEGRDILPDPNAFLRGLIRAPKPFGYQLVPRRESVSEIINTEAERADAELAAWK</sequence>
<protein>
    <submittedName>
        <fullName evidence="1">Cytochrome P450</fullName>
    </submittedName>
</protein>
<evidence type="ECO:0000313" key="2">
    <source>
        <dbReference type="Proteomes" id="UP000308600"/>
    </source>
</evidence>
<evidence type="ECO:0000313" key="1">
    <source>
        <dbReference type="EMBL" id="TFK72866.1"/>
    </source>
</evidence>
<gene>
    <name evidence="1" type="ORF">BDN72DRAFT_835734</name>
</gene>
<proteinExistence type="predicted"/>
<organism evidence="1 2">
    <name type="scientific">Pluteus cervinus</name>
    <dbReference type="NCBI Taxonomy" id="181527"/>
    <lineage>
        <taxon>Eukaryota</taxon>
        <taxon>Fungi</taxon>
        <taxon>Dikarya</taxon>
        <taxon>Basidiomycota</taxon>
        <taxon>Agaricomycotina</taxon>
        <taxon>Agaricomycetes</taxon>
        <taxon>Agaricomycetidae</taxon>
        <taxon>Agaricales</taxon>
        <taxon>Pluteineae</taxon>
        <taxon>Pluteaceae</taxon>
        <taxon>Pluteus</taxon>
    </lineage>
</organism>
<dbReference type="EMBL" id="ML208281">
    <property type="protein sequence ID" value="TFK72866.1"/>
    <property type="molecule type" value="Genomic_DNA"/>
</dbReference>